<evidence type="ECO:0000256" key="5">
    <source>
        <dbReference type="ARBA" id="ARBA00022598"/>
    </source>
</evidence>
<dbReference type="NCBIfam" id="TIGR01499">
    <property type="entry name" value="folC"/>
    <property type="match status" value="1"/>
</dbReference>
<evidence type="ECO:0000313" key="15">
    <source>
        <dbReference type="Proteomes" id="UP001590951"/>
    </source>
</evidence>
<keyword evidence="8" id="KW-0067">ATP-binding</keyword>
<keyword evidence="15" id="KW-1185">Reference proteome</keyword>
<comment type="similarity">
    <text evidence="2">Belongs to the folylpolyglutamate synthase family.</text>
</comment>
<name>A0ABR4AQQ1_9LECA</name>
<gene>
    <name evidence="14" type="ORF">ABVK25_011350</name>
</gene>
<organism evidence="14 15">
    <name type="scientific">Lepraria finkii</name>
    <dbReference type="NCBI Taxonomy" id="1340010"/>
    <lineage>
        <taxon>Eukaryota</taxon>
        <taxon>Fungi</taxon>
        <taxon>Dikarya</taxon>
        <taxon>Ascomycota</taxon>
        <taxon>Pezizomycotina</taxon>
        <taxon>Lecanoromycetes</taxon>
        <taxon>OSLEUM clade</taxon>
        <taxon>Lecanoromycetidae</taxon>
        <taxon>Lecanorales</taxon>
        <taxon>Lecanorineae</taxon>
        <taxon>Stereocaulaceae</taxon>
        <taxon>Lepraria</taxon>
    </lineage>
</organism>
<comment type="catalytic activity">
    <reaction evidence="12">
        <text>(6S)-5,6,7,8-tetrahydrofolyl-(gamma-L-Glu)(n) + L-glutamate + ATP = (6S)-5,6,7,8-tetrahydrofolyl-(gamma-L-Glu)(n+1) + ADP + phosphate + H(+)</text>
        <dbReference type="Rhea" id="RHEA:10580"/>
        <dbReference type="Rhea" id="RHEA-COMP:14738"/>
        <dbReference type="Rhea" id="RHEA-COMP:14740"/>
        <dbReference type="ChEBI" id="CHEBI:15378"/>
        <dbReference type="ChEBI" id="CHEBI:29985"/>
        <dbReference type="ChEBI" id="CHEBI:30616"/>
        <dbReference type="ChEBI" id="CHEBI:43474"/>
        <dbReference type="ChEBI" id="CHEBI:141005"/>
        <dbReference type="ChEBI" id="CHEBI:456216"/>
        <dbReference type="EC" id="6.3.2.17"/>
    </reaction>
</comment>
<dbReference type="PANTHER" id="PTHR11136">
    <property type="entry name" value="FOLYLPOLYGLUTAMATE SYNTHASE-RELATED"/>
    <property type="match status" value="1"/>
</dbReference>
<comment type="pathway">
    <text evidence="1">Cofactor biosynthesis; tetrahydrofolylpolyglutamate biosynthesis.</text>
</comment>
<keyword evidence="9" id="KW-0460">Magnesium</keyword>
<dbReference type="Gene3D" id="3.90.190.20">
    <property type="entry name" value="Mur ligase, C-terminal domain"/>
    <property type="match status" value="1"/>
</dbReference>
<keyword evidence="5" id="KW-0436">Ligase</keyword>
<evidence type="ECO:0000313" key="14">
    <source>
        <dbReference type="EMBL" id="KAL2047800.1"/>
    </source>
</evidence>
<proteinExistence type="inferred from homology"/>
<dbReference type="Proteomes" id="UP001590951">
    <property type="component" value="Unassembled WGS sequence"/>
</dbReference>
<evidence type="ECO:0000256" key="3">
    <source>
        <dbReference type="ARBA" id="ARBA00013025"/>
    </source>
</evidence>
<reference evidence="14 15" key="1">
    <citation type="submission" date="2024-09" db="EMBL/GenBank/DDBJ databases">
        <title>Rethinking Asexuality: The Enigmatic Case of Functional Sexual Genes in Lepraria (Stereocaulaceae).</title>
        <authorList>
            <person name="Doellman M."/>
            <person name="Sun Y."/>
            <person name="Barcenas-Pena A."/>
            <person name="Lumbsch H.T."/>
            <person name="Grewe F."/>
        </authorList>
    </citation>
    <scope>NUCLEOTIDE SEQUENCE [LARGE SCALE GENOMIC DNA]</scope>
    <source>
        <strain evidence="14 15">Grewe 0041</strain>
    </source>
</reference>
<keyword evidence="4" id="KW-0554">One-carbon metabolism</keyword>
<evidence type="ECO:0000256" key="12">
    <source>
        <dbReference type="ARBA" id="ARBA00047493"/>
    </source>
</evidence>
<accession>A0ABR4AQQ1</accession>
<sequence length="447" mass="48728">MAPEAIYAPAALAQDAINLLNSRRRRARPSLSPNKTSGFELMPGSNAKPSFKGAPSLTGMRDWLQQLGYSDQDINNLNVVHIAGTKGKGSTCAFVSSFLKAYGDRTGFPRKVGLYTSPHLKYVQERVQINSKPISETSFAKYVFEVWDKLSSSDSAKPRYLQLLFLVSVHAFIKEGVDAAVFETHNGGEYDATNAIEKSIVSGITPIGMDHIEQLGPTIENIAWHKAGIFRKGALAFSASQELGVAEVLSRRAEEKEAGLTYVTDVDPALPANAPALKPEVQKMNASLALALSNGFLKLKVPKEFSGLTSVDVARGVEQFFWIGRYQQIVNGTCQWFLDGAHNDLSVHKAAQWFAEMATETQRYLSWPYSEACAKAASSTTSNPRILIFSHISDRDGAGLLRLIAKTLQERGILIQYLILSTYDERLDGGTPPGGAHSALSMVPSIS</sequence>
<dbReference type="InterPro" id="IPR001645">
    <property type="entry name" value="Folylpolyglutamate_synth"/>
</dbReference>
<evidence type="ECO:0000256" key="7">
    <source>
        <dbReference type="ARBA" id="ARBA00022741"/>
    </source>
</evidence>
<evidence type="ECO:0000256" key="8">
    <source>
        <dbReference type="ARBA" id="ARBA00022840"/>
    </source>
</evidence>
<keyword evidence="6" id="KW-0479">Metal-binding</keyword>
<dbReference type="InterPro" id="IPR036615">
    <property type="entry name" value="Mur_ligase_C_dom_sf"/>
</dbReference>
<evidence type="ECO:0000256" key="2">
    <source>
        <dbReference type="ARBA" id="ARBA00008276"/>
    </source>
</evidence>
<dbReference type="SUPFAM" id="SSF53623">
    <property type="entry name" value="MurD-like peptide ligases, catalytic domain"/>
    <property type="match status" value="1"/>
</dbReference>
<comment type="caution">
    <text evidence="14">The sequence shown here is derived from an EMBL/GenBank/DDBJ whole genome shotgun (WGS) entry which is preliminary data.</text>
</comment>
<dbReference type="EMBL" id="JBHFEH010000094">
    <property type="protein sequence ID" value="KAL2047800.1"/>
    <property type="molecule type" value="Genomic_DNA"/>
</dbReference>
<evidence type="ECO:0000256" key="11">
    <source>
        <dbReference type="ARBA" id="ARBA00030876"/>
    </source>
</evidence>
<evidence type="ECO:0000256" key="4">
    <source>
        <dbReference type="ARBA" id="ARBA00022563"/>
    </source>
</evidence>
<feature type="region of interest" description="Disordered" evidence="13">
    <location>
        <begin position="24"/>
        <end position="45"/>
    </location>
</feature>
<dbReference type="SUPFAM" id="SSF53244">
    <property type="entry name" value="MurD-like peptide ligases, peptide-binding domain"/>
    <property type="match status" value="1"/>
</dbReference>
<evidence type="ECO:0000256" key="10">
    <source>
        <dbReference type="ARBA" id="ARBA00030592"/>
    </source>
</evidence>
<dbReference type="Gene3D" id="3.40.1190.10">
    <property type="entry name" value="Mur-like, catalytic domain"/>
    <property type="match status" value="1"/>
</dbReference>
<protein>
    <recommendedName>
        <fullName evidence="3">tetrahydrofolate synthase</fullName>
        <ecNumber evidence="3">6.3.2.17</ecNumber>
    </recommendedName>
    <alternativeName>
        <fullName evidence="11">Folylpoly-gamma-glutamate synthetase</fullName>
    </alternativeName>
    <alternativeName>
        <fullName evidence="10">Tetrahydrofolylpolyglutamate synthase</fullName>
    </alternativeName>
</protein>
<evidence type="ECO:0000256" key="13">
    <source>
        <dbReference type="SAM" id="MobiDB-lite"/>
    </source>
</evidence>
<evidence type="ECO:0000256" key="6">
    <source>
        <dbReference type="ARBA" id="ARBA00022723"/>
    </source>
</evidence>
<evidence type="ECO:0000256" key="1">
    <source>
        <dbReference type="ARBA" id="ARBA00005150"/>
    </source>
</evidence>
<dbReference type="EC" id="6.3.2.17" evidence="3"/>
<evidence type="ECO:0000256" key="9">
    <source>
        <dbReference type="ARBA" id="ARBA00022842"/>
    </source>
</evidence>
<dbReference type="InterPro" id="IPR036565">
    <property type="entry name" value="Mur-like_cat_sf"/>
</dbReference>
<dbReference type="PANTHER" id="PTHR11136:SF5">
    <property type="entry name" value="FOLYLPOLYGLUTAMATE SYNTHASE, MITOCHONDRIAL"/>
    <property type="match status" value="1"/>
</dbReference>
<keyword evidence="7" id="KW-0547">Nucleotide-binding</keyword>